<evidence type="ECO:0000313" key="3">
    <source>
        <dbReference type="Proteomes" id="UP000472277"/>
    </source>
</evidence>
<dbReference type="InterPro" id="IPR050115">
    <property type="entry name" value="Proteasome_alpha"/>
</dbReference>
<organism evidence="2 3">
    <name type="scientific">Salmo trutta</name>
    <name type="common">Brown trout</name>
    <dbReference type="NCBI Taxonomy" id="8032"/>
    <lineage>
        <taxon>Eukaryota</taxon>
        <taxon>Metazoa</taxon>
        <taxon>Chordata</taxon>
        <taxon>Craniata</taxon>
        <taxon>Vertebrata</taxon>
        <taxon>Euteleostomi</taxon>
        <taxon>Actinopterygii</taxon>
        <taxon>Neopterygii</taxon>
        <taxon>Teleostei</taxon>
        <taxon>Protacanthopterygii</taxon>
        <taxon>Salmoniformes</taxon>
        <taxon>Salmonidae</taxon>
        <taxon>Salmoninae</taxon>
        <taxon>Salmo</taxon>
    </lineage>
</organism>
<dbReference type="Proteomes" id="UP000472277">
    <property type="component" value="Chromosome 33"/>
</dbReference>
<gene>
    <name evidence="2" type="primary">PSMA6</name>
</gene>
<dbReference type="Ensembl" id="ENSSTUT00000062594.1">
    <property type="protein sequence ID" value="ENSSTUP00000059489.1"/>
    <property type="gene ID" value="ENSSTUG00000025636.1"/>
</dbReference>
<protein>
    <submittedName>
        <fullName evidence="2">Proteasome 20S subunit alpha 6</fullName>
    </submittedName>
</protein>
<dbReference type="GO" id="GO:0051603">
    <property type="term" value="P:proteolysis involved in protein catabolic process"/>
    <property type="evidence" value="ECO:0007669"/>
    <property type="project" value="InterPro"/>
</dbReference>
<dbReference type="InParanoid" id="A0A674AJ93"/>
<dbReference type="GO" id="GO:0005839">
    <property type="term" value="C:proteasome core complex"/>
    <property type="evidence" value="ECO:0007669"/>
    <property type="project" value="InterPro"/>
</dbReference>
<dbReference type="PANTHER" id="PTHR11599">
    <property type="entry name" value="PROTEASOME SUBUNIT ALPHA/BETA"/>
    <property type="match status" value="1"/>
</dbReference>
<dbReference type="Gene3D" id="3.60.20.10">
    <property type="entry name" value="Glutamine Phosphoribosylpyrophosphate, subunit 1, domain 1"/>
    <property type="match status" value="1"/>
</dbReference>
<reference evidence="2" key="2">
    <citation type="submission" date="2025-09" db="UniProtKB">
        <authorList>
            <consortium name="Ensembl"/>
        </authorList>
    </citation>
    <scope>IDENTIFICATION</scope>
</reference>
<accession>A0A674AJ93</accession>
<keyword evidence="1" id="KW-0647">Proteasome</keyword>
<sequence>MSRGSSAGFDQHITIFSPEKYAFKAINQGGLTSVAIRGQDCAVVITQNSSKNTLYDYFITHLFRITENIGCVISGMTGKKRVSLRGCKYKYGYEIPVDMLCKRMANISQVYTQSAEMRPLGFCKCYTIDHHFILRM</sequence>
<dbReference type="AlphaFoldDB" id="A0A674AJ93"/>
<dbReference type="InterPro" id="IPR029055">
    <property type="entry name" value="Ntn_hydrolases_N"/>
</dbReference>
<keyword evidence="3" id="KW-1185">Reference proteome</keyword>
<proteinExistence type="predicted"/>
<dbReference type="Pfam" id="PF00227">
    <property type="entry name" value="Proteasome"/>
    <property type="match status" value="1"/>
</dbReference>
<name>A0A674AJ93_SALTR</name>
<reference evidence="2" key="1">
    <citation type="submission" date="2025-08" db="UniProtKB">
        <authorList>
            <consortium name="Ensembl"/>
        </authorList>
    </citation>
    <scope>IDENTIFICATION</scope>
</reference>
<evidence type="ECO:0000256" key="1">
    <source>
        <dbReference type="ARBA" id="ARBA00022942"/>
    </source>
</evidence>
<dbReference type="GeneTree" id="ENSGT00550000074807"/>
<evidence type="ECO:0000313" key="2">
    <source>
        <dbReference type="Ensembl" id="ENSSTUP00000059489.1"/>
    </source>
</evidence>
<dbReference type="SUPFAM" id="SSF56235">
    <property type="entry name" value="N-terminal nucleophile aminohydrolases (Ntn hydrolases)"/>
    <property type="match status" value="1"/>
</dbReference>
<dbReference type="InterPro" id="IPR001353">
    <property type="entry name" value="Proteasome_sua/b"/>
</dbReference>